<reference evidence="1" key="2">
    <citation type="submission" date="2020-09" db="EMBL/GenBank/DDBJ databases">
        <authorList>
            <person name="Sun Q."/>
            <person name="Zhou Y."/>
        </authorList>
    </citation>
    <scope>NUCLEOTIDE SEQUENCE</scope>
    <source>
        <strain evidence="1">CGMCC 1.16012</strain>
    </source>
</reference>
<sequence length="132" mass="14685">MLSERLSVDFYWKAGVRSPLTYRIFANRHIVVPYLVEPRSNDGRKYAPSTVGDVSASFMRANNLKGSGNLFRLPKSVAARVYKFGFVNIRSAWNSARAAISWVFTTENVLPSFVTSPSNGNFGPFPDTLCAN</sequence>
<dbReference type="EMBL" id="BMKN01000003">
    <property type="protein sequence ID" value="GGE61246.1"/>
    <property type="molecule type" value="Genomic_DNA"/>
</dbReference>
<gene>
    <name evidence="1" type="ORF">GCM10011517_30990</name>
</gene>
<dbReference type="AlphaFoldDB" id="A0A917ALX5"/>
<comment type="caution">
    <text evidence="1">The sequence shown here is derived from an EMBL/GenBank/DDBJ whole genome shotgun (WGS) entry which is preliminary data.</text>
</comment>
<dbReference type="Proteomes" id="UP000606730">
    <property type="component" value="Unassembled WGS sequence"/>
</dbReference>
<protein>
    <submittedName>
        <fullName evidence="1">Uncharacterized protein</fullName>
    </submittedName>
</protein>
<evidence type="ECO:0000313" key="1">
    <source>
        <dbReference type="EMBL" id="GGE61246.1"/>
    </source>
</evidence>
<keyword evidence="2" id="KW-1185">Reference proteome</keyword>
<organism evidence="1 2">
    <name type="scientific">Actibacterium pelagium</name>
    <dbReference type="NCBI Taxonomy" id="2029103"/>
    <lineage>
        <taxon>Bacteria</taxon>
        <taxon>Pseudomonadati</taxon>
        <taxon>Pseudomonadota</taxon>
        <taxon>Alphaproteobacteria</taxon>
        <taxon>Rhodobacterales</taxon>
        <taxon>Roseobacteraceae</taxon>
        <taxon>Actibacterium</taxon>
    </lineage>
</organism>
<reference evidence="1" key="1">
    <citation type="journal article" date="2014" name="Int. J. Syst. Evol. Microbiol.">
        <title>Complete genome sequence of Corynebacterium casei LMG S-19264T (=DSM 44701T), isolated from a smear-ripened cheese.</title>
        <authorList>
            <consortium name="US DOE Joint Genome Institute (JGI-PGF)"/>
            <person name="Walter F."/>
            <person name="Albersmeier A."/>
            <person name="Kalinowski J."/>
            <person name="Ruckert C."/>
        </authorList>
    </citation>
    <scope>NUCLEOTIDE SEQUENCE</scope>
    <source>
        <strain evidence="1">CGMCC 1.16012</strain>
    </source>
</reference>
<name>A0A917ALX5_9RHOB</name>
<evidence type="ECO:0000313" key="2">
    <source>
        <dbReference type="Proteomes" id="UP000606730"/>
    </source>
</evidence>
<proteinExistence type="predicted"/>
<accession>A0A917ALX5</accession>